<dbReference type="PROSITE" id="PS51704">
    <property type="entry name" value="GP_PDE"/>
    <property type="match status" value="1"/>
</dbReference>
<name>A0ABD5WYH6_9EURY</name>
<feature type="domain" description="GP-PDE" evidence="1">
    <location>
        <begin position="1"/>
        <end position="223"/>
    </location>
</feature>
<comment type="caution">
    <text evidence="2">The sequence shown here is derived from an EMBL/GenBank/DDBJ whole genome shotgun (WGS) entry which is preliminary data.</text>
</comment>
<dbReference type="Proteomes" id="UP001596388">
    <property type="component" value="Unassembled WGS sequence"/>
</dbReference>
<dbReference type="SUPFAM" id="SSF51695">
    <property type="entry name" value="PLC-like phosphodiesterases"/>
    <property type="match status" value="1"/>
</dbReference>
<dbReference type="InterPro" id="IPR030395">
    <property type="entry name" value="GP_PDE_dom"/>
</dbReference>
<sequence>MRFIGHRGMPAVFPENTALGLRRAADRCDWVEFDVRRCGSGEPVVVHDERLDRVLGLDRPVAETPLDEIRARYVDDSDQRVPTLPETVVAVPEGTTVNVELKTSGVTEQVVETADAVGNETVVSSFSATILREVNEVSALPLAPIVADADAWDDALALAVEVGAEYVHPHYDLVFASPERVDDAHDRGLEVNAWTLRSPEPYDRLSEVGVDGVFVDDPAYAGR</sequence>
<dbReference type="Pfam" id="PF03009">
    <property type="entry name" value="GDPD"/>
    <property type="match status" value="1"/>
</dbReference>
<evidence type="ECO:0000259" key="1">
    <source>
        <dbReference type="PROSITE" id="PS51704"/>
    </source>
</evidence>
<dbReference type="Gene3D" id="3.20.20.190">
    <property type="entry name" value="Phosphatidylinositol (PI) phosphodiesterase"/>
    <property type="match status" value="1"/>
</dbReference>
<reference evidence="2 3" key="1">
    <citation type="journal article" date="2019" name="Int. J. Syst. Evol. Microbiol.">
        <title>The Global Catalogue of Microorganisms (GCM) 10K type strain sequencing project: providing services to taxonomists for standard genome sequencing and annotation.</title>
        <authorList>
            <consortium name="The Broad Institute Genomics Platform"/>
            <consortium name="The Broad Institute Genome Sequencing Center for Infectious Disease"/>
            <person name="Wu L."/>
            <person name="Ma J."/>
        </authorList>
    </citation>
    <scope>NUCLEOTIDE SEQUENCE [LARGE SCALE GENOMIC DNA]</scope>
    <source>
        <strain evidence="2 3">DT55</strain>
    </source>
</reference>
<dbReference type="EMBL" id="JBHTAG010000003">
    <property type="protein sequence ID" value="MFC7098672.1"/>
    <property type="molecule type" value="Genomic_DNA"/>
</dbReference>
<evidence type="ECO:0000313" key="3">
    <source>
        <dbReference type="Proteomes" id="UP001596388"/>
    </source>
</evidence>
<dbReference type="PANTHER" id="PTHR46211:SF14">
    <property type="entry name" value="GLYCEROPHOSPHODIESTER PHOSPHODIESTERASE"/>
    <property type="match status" value="1"/>
</dbReference>
<gene>
    <name evidence="2" type="ORF">ACFQKD_15305</name>
</gene>
<dbReference type="AlphaFoldDB" id="A0ABD5WYH6"/>
<dbReference type="RefSeq" id="WP_390219457.1">
    <property type="nucleotide sequence ID" value="NZ_JBHTAG010000003.1"/>
</dbReference>
<proteinExistence type="predicted"/>
<evidence type="ECO:0000313" key="2">
    <source>
        <dbReference type="EMBL" id="MFC7098672.1"/>
    </source>
</evidence>
<dbReference type="CDD" id="cd08556">
    <property type="entry name" value="GDPD"/>
    <property type="match status" value="1"/>
</dbReference>
<dbReference type="InterPro" id="IPR017946">
    <property type="entry name" value="PLC-like_Pdiesterase_TIM-brl"/>
</dbReference>
<accession>A0ABD5WYH6</accession>
<keyword evidence="3" id="KW-1185">Reference proteome</keyword>
<organism evidence="2 3">
    <name type="scientific">Halobaculum marinum</name>
    <dbReference type="NCBI Taxonomy" id="3031996"/>
    <lineage>
        <taxon>Archaea</taxon>
        <taxon>Methanobacteriati</taxon>
        <taxon>Methanobacteriota</taxon>
        <taxon>Stenosarchaea group</taxon>
        <taxon>Halobacteria</taxon>
        <taxon>Halobacteriales</taxon>
        <taxon>Haloferacaceae</taxon>
        <taxon>Halobaculum</taxon>
    </lineage>
</organism>
<dbReference type="PANTHER" id="PTHR46211">
    <property type="entry name" value="GLYCEROPHOSPHORYL DIESTER PHOSPHODIESTERASE"/>
    <property type="match status" value="1"/>
</dbReference>
<protein>
    <submittedName>
        <fullName evidence="2">Glycerophosphodiester phosphodiesterase</fullName>
    </submittedName>
</protein>